<feature type="region of interest" description="Disordered" evidence="1">
    <location>
        <begin position="17"/>
        <end position="51"/>
    </location>
</feature>
<name>A0A4S1X9R8_9SPHN</name>
<dbReference type="AlphaFoldDB" id="A0A4S1X9R8"/>
<dbReference type="Proteomes" id="UP000306147">
    <property type="component" value="Unassembled WGS sequence"/>
</dbReference>
<organism evidence="2 3">
    <name type="scientific">Sphingomonas gei</name>
    <dbReference type="NCBI Taxonomy" id="1395960"/>
    <lineage>
        <taxon>Bacteria</taxon>
        <taxon>Pseudomonadati</taxon>
        <taxon>Pseudomonadota</taxon>
        <taxon>Alphaproteobacteria</taxon>
        <taxon>Sphingomonadales</taxon>
        <taxon>Sphingomonadaceae</taxon>
        <taxon>Sphingomonas</taxon>
    </lineage>
</organism>
<proteinExistence type="predicted"/>
<keyword evidence="3" id="KW-1185">Reference proteome</keyword>
<reference evidence="2 3" key="1">
    <citation type="submission" date="2019-04" db="EMBL/GenBank/DDBJ databases">
        <title>Sphingomonas psychrotolerans sp. nov., isolated from soil in the Tianshan Mountains, Xinjiang, China.</title>
        <authorList>
            <person name="Luo Y."/>
            <person name="Sheng H."/>
        </authorList>
    </citation>
    <scope>NUCLEOTIDE SEQUENCE [LARGE SCALE GENOMIC DNA]</scope>
    <source>
        <strain evidence="2 3">ZFGT-11</strain>
    </source>
</reference>
<accession>A0A4S1X9R8</accession>
<dbReference type="EMBL" id="SRXT01000006">
    <property type="protein sequence ID" value="TGX52147.1"/>
    <property type="molecule type" value="Genomic_DNA"/>
</dbReference>
<evidence type="ECO:0000313" key="2">
    <source>
        <dbReference type="EMBL" id="TGX52147.1"/>
    </source>
</evidence>
<evidence type="ECO:0000313" key="3">
    <source>
        <dbReference type="Proteomes" id="UP000306147"/>
    </source>
</evidence>
<dbReference type="PROSITE" id="PS51257">
    <property type="entry name" value="PROKAR_LIPOPROTEIN"/>
    <property type="match status" value="1"/>
</dbReference>
<evidence type="ECO:0000256" key="1">
    <source>
        <dbReference type="SAM" id="MobiDB-lite"/>
    </source>
</evidence>
<gene>
    <name evidence="2" type="ORF">E5A73_15170</name>
</gene>
<dbReference type="RefSeq" id="WP_135964691.1">
    <property type="nucleotide sequence ID" value="NZ_SRXT01000006.1"/>
</dbReference>
<protein>
    <submittedName>
        <fullName evidence="2">Uncharacterized protein</fullName>
    </submittedName>
</protein>
<comment type="caution">
    <text evidence="2">The sequence shown here is derived from an EMBL/GenBank/DDBJ whole genome shotgun (WGS) entry which is preliminary data.</text>
</comment>
<sequence length="78" mass="7552">MRLLVLGAMLALGGCGGGGTTGTNYSDAPPMAEIVGTPTPKPSETPTPEAEAVDNAIVESAAVDENAAAAAEPANAAE</sequence>